<dbReference type="OrthoDB" id="10029527at2759"/>
<reference evidence="2 3" key="2">
    <citation type="journal article" date="2004" name="Nature">
        <title>The DNA sequence and comparative analysis of human chromosome 5.</title>
        <authorList>
            <person name="Schmutz J."/>
            <person name="Martin J."/>
            <person name="Terry A."/>
            <person name="Couronne O."/>
            <person name="Grimwood J."/>
            <person name="Lowry S."/>
            <person name="Gordon L.A."/>
            <person name="Scott D."/>
            <person name="Xie G."/>
            <person name="Huang W."/>
            <person name="Hellsten U."/>
            <person name="Tran-Gyamfi M."/>
            <person name="She X."/>
            <person name="Prabhakar S."/>
            <person name="Aerts A."/>
            <person name="Altherr M."/>
            <person name="Bajorek E."/>
            <person name="Black S."/>
            <person name="Branscomb E."/>
            <person name="Caoile C."/>
            <person name="Challacombe J.F."/>
            <person name="Chan Y.M."/>
            <person name="Denys M."/>
            <person name="Detter J.C."/>
            <person name="Escobar J."/>
            <person name="Flowers D."/>
            <person name="Fotopulos D."/>
            <person name="Glavina T."/>
            <person name="Gomez M."/>
            <person name="Gonzales E."/>
            <person name="Goodstein D."/>
            <person name="Grigoriev I."/>
            <person name="Groza M."/>
            <person name="Hammon N."/>
            <person name="Hawkins T."/>
            <person name="Haydu L."/>
            <person name="Israni S."/>
            <person name="Jett J."/>
            <person name="Kadner K."/>
            <person name="Kimball H."/>
            <person name="Kobayashi A."/>
            <person name="Lopez F."/>
            <person name="Lou Y."/>
            <person name="Martinez D."/>
            <person name="Medina C."/>
            <person name="Morgan J."/>
            <person name="Nandkeshwar R."/>
            <person name="Noonan J.P."/>
            <person name="Pitluck S."/>
            <person name="Pollard M."/>
            <person name="Predki P."/>
            <person name="Priest J."/>
            <person name="Ramirez L."/>
            <person name="Retterer J."/>
            <person name="Rodriguez A."/>
            <person name="Rogers S."/>
            <person name="Salamov A."/>
            <person name="Salazar A."/>
            <person name="Thayer N."/>
            <person name="Tice H."/>
            <person name="Tsai M."/>
            <person name="Ustaszewska A."/>
            <person name="Vo N."/>
            <person name="Wheeler J."/>
            <person name="Wu K."/>
            <person name="Yang J."/>
            <person name="Dickson M."/>
            <person name="Cheng J.F."/>
            <person name="Eichler E.E."/>
            <person name="Olsen A."/>
            <person name="Pennacchio L.A."/>
            <person name="Rokhsar D.S."/>
            <person name="Richardson P."/>
            <person name="Lucas S.M."/>
            <person name="Myers R.M."/>
            <person name="Rubin E.M."/>
        </authorList>
    </citation>
    <scope>NUCLEOTIDE SEQUENCE [LARGE SCALE GENOMIC DNA]</scope>
</reference>
<name>A0A804HJZ6_HUMAN</name>
<dbReference type="AlphaFoldDB" id="A0A804HJZ6"/>
<dbReference type="GeneTree" id="ENSGT00940000160746"/>
<keyword evidence="4 5" id="KW-1267">Proteomics identification</keyword>
<organism evidence="2 3">
    <name type="scientific">Homo sapiens</name>
    <name type="common">Human</name>
    <dbReference type="NCBI Taxonomy" id="9606"/>
    <lineage>
        <taxon>Eukaryota</taxon>
        <taxon>Metazoa</taxon>
        <taxon>Chordata</taxon>
        <taxon>Craniata</taxon>
        <taxon>Vertebrata</taxon>
        <taxon>Euteleostomi</taxon>
        <taxon>Mammalia</taxon>
        <taxon>Eutheria</taxon>
        <taxon>Euarchontoglires</taxon>
        <taxon>Primates</taxon>
        <taxon>Haplorrhini</taxon>
        <taxon>Catarrhini</taxon>
        <taxon>Hominidae</taxon>
        <taxon>Homo</taxon>
    </lineage>
</organism>
<dbReference type="HGNC" id="HGNC:25964">
    <property type="gene designation" value="RETREG1"/>
</dbReference>
<gene>
    <name evidence="2" type="primary">RETREG1</name>
</gene>
<keyword evidence="1" id="KW-0472">Membrane</keyword>
<reference evidence="2 3" key="1">
    <citation type="journal article" date="2001" name="Nature">
        <title>Initial sequencing and analysis of the human genome.</title>
        <authorList>
            <consortium name="International Human Genome Sequencing Consortium"/>
            <person name="Lander E.S."/>
            <person name="Linton L.M."/>
            <person name="Birren B."/>
            <person name="Nusbaum C."/>
            <person name="Zody M.C."/>
            <person name="Baldwin J."/>
            <person name="Devon K."/>
            <person name="Dewar K."/>
            <person name="Doyle M."/>
            <person name="FitzHugh W."/>
            <person name="Funke R."/>
            <person name="Gage D."/>
            <person name="Harris K."/>
            <person name="Heaford A."/>
            <person name="Howland J."/>
            <person name="Kann L."/>
            <person name="Lehoczky J."/>
            <person name="LeVine R."/>
            <person name="McEwan P."/>
            <person name="McKernan K."/>
            <person name="Meldrim J."/>
            <person name="Mesirov J.P."/>
            <person name="Miranda C."/>
            <person name="Morris W."/>
            <person name="Naylor J."/>
            <person name="Raymond C."/>
            <person name="Rosetti M."/>
            <person name="Santos R."/>
            <person name="Sheridan A."/>
            <person name="Sougnez C."/>
            <person name="Stange-Thomann N."/>
            <person name="Stojanovic N."/>
            <person name="Subramanian A."/>
            <person name="Wyman D."/>
            <person name="Rogers J."/>
            <person name="Sulston J."/>
            <person name="Ainscough R."/>
            <person name="Beck S."/>
            <person name="Bentley D."/>
            <person name="Burton J."/>
            <person name="Clee C."/>
            <person name="Carter N."/>
            <person name="Coulson A."/>
            <person name="Deadman R."/>
            <person name="Deloukas P."/>
            <person name="Dunham A."/>
            <person name="Dunham I."/>
            <person name="Durbin R."/>
            <person name="French L."/>
            <person name="Grafham D."/>
            <person name="Gregory S."/>
            <person name="Hubbard T."/>
            <person name="Humphray S."/>
            <person name="Hunt A."/>
            <person name="Jones M."/>
            <person name="Lloyd C."/>
            <person name="McMurray A."/>
            <person name="Matthews L."/>
            <person name="Mercer S."/>
            <person name="Milne S."/>
            <person name="Mullikin J.C."/>
            <person name="Mungall A."/>
            <person name="Plumb R."/>
            <person name="Ross M."/>
            <person name="Shownkeen R."/>
            <person name="Sims S."/>
            <person name="Waterston R.H."/>
            <person name="Wilson R.K."/>
            <person name="Hillier L.W."/>
            <person name="McPherson J.D."/>
            <person name="Marra M.A."/>
            <person name="Mardis E.R."/>
            <person name="Fulton L.A."/>
            <person name="Chinwalla A.T."/>
            <person name="Pepin K.H."/>
            <person name="Gish W.R."/>
            <person name="Chissoe S.L."/>
            <person name="Wendl M.C."/>
            <person name="Delehaunty K.D."/>
            <person name="Miner T.L."/>
            <person name="Delehaunty A."/>
            <person name="Kramer J.B."/>
            <person name="Cook L.L."/>
            <person name="Fulton R.S."/>
            <person name="Johnson D.L."/>
            <person name="Minx P.J."/>
            <person name="Clifton S.W."/>
            <person name="Hawkins T."/>
            <person name="Branscomb E."/>
            <person name="Predki P."/>
            <person name="Richardson P."/>
            <person name="Wenning S."/>
            <person name="Slezak T."/>
            <person name="Doggett N."/>
            <person name="Cheng J.F."/>
            <person name="Olsen A."/>
            <person name="Lucas S."/>
            <person name="Elkin C."/>
            <person name="Uberbacher E."/>
            <person name="Frazier M."/>
            <person name="Gibbs R.A."/>
            <person name="Muzny D.M."/>
            <person name="Scherer S.E."/>
            <person name="Bouck J.B."/>
            <person name="Sodergren E.J."/>
            <person name="Worley K.C."/>
            <person name="Rives C.M."/>
            <person name="Gorrell J.H."/>
            <person name="Metzker M.L."/>
            <person name="Naylor S.L."/>
            <person name="Kucherlapati R.S."/>
            <person name="Nelson D.L."/>
            <person name="Weinstock G.M."/>
            <person name="Sakaki Y."/>
            <person name="Fujiyama A."/>
            <person name="Hattori M."/>
            <person name="Yada T."/>
            <person name="Toyoda A."/>
            <person name="Itoh T."/>
            <person name="Kawagoe C."/>
            <person name="Watanabe H."/>
            <person name="Totoki Y."/>
            <person name="Taylor T."/>
            <person name="Weissenbach J."/>
            <person name="Heilig R."/>
            <person name="Saurin W."/>
            <person name="Artiguenave F."/>
            <person name="Brottier P."/>
            <person name="Bruls T."/>
            <person name="Pelletier E."/>
            <person name="Robert C."/>
            <person name="Wincker P."/>
            <person name="Smith D.R."/>
            <person name="Doucette-Stamm L."/>
            <person name="Rubenfield M."/>
            <person name="Weinstock K."/>
            <person name="Lee H.M."/>
            <person name="Dubois J."/>
            <person name="Rosenthal A."/>
            <person name="Platzer M."/>
            <person name="Nyakatura G."/>
            <person name="Taudien S."/>
            <person name="Rump A."/>
            <person name="Yang H."/>
            <person name="Yu J."/>
            <person name="Wang J."/>
            <person name="Huang G."/>
            <person name="Gu J."/>
            <person name="Hood L."/>
            <person name="Rowen L."/>
            <person name="Madan A."/>
            <person name="Qin S."/>
            <person name="Davis R.W."/>
            <person name="Federspiel N.A."/>
            <person name="Abola A.P."/>
            <person name="Proctor M.J."/>
            <person name="Myers R.M."/>
            <person name="Schmutz J."/>
            <person name="Dickson M."/>
            <person name="Grimwood J."/>
            <person name="Cox D.R."/>
            <person name="Olson M.V."/>
            <person name="Kaul R."/>
            <person name="Raymond C."/>
            <person name="Shimizu N."/>
            <person name="Kawasaki K."/>
            <person name="Minoshima S."/>
            <person name="Evans G.A."/>
            <person name="Athanasiou M."/>
            <person name="Schultz R."/>
            <person name="Roe B.A."/>
            <person name="Chen F."/>
            <person name="Pan H."/>
            <person name="Ramser J."/>
            <person name="Lehrach H."/>
            <person name="Reinhardt R."/>
            <person name="McCombie W.R."/>
            <person name="de la Bastide M."/>
            <person name="Dedhia N."/>
            <person name="Blocker H."/>
            <person name="Hornischer K."/>
            <person name="Nordsiek G."/>
            <person name="Agarwala R."/>
            <person name="Aravind L."/>
            <person name="Bailey J.A."/>
            <person name="Bateman A."/>
            <person name="Batzoglou S."/>
            <person name="Birney E."/>
            <person name="Bork P."/>
            <person name="Brown D.G."/>
            <person name="Burge C.B."/>
            <person name="Cerutti L."/>
            <person name="Chen H.C."/>
            <person name="Church D."/>
            <person name="Clamp M."/>
            <person name="Copley R.R."/>
            <person name="Doerks T."/>
            <person name="Eddy S.R."/>
            <person name="Eichler E.E."/>
            <person name="Furey T.S."/>
            <person name="Galagan J."/>
            <person name="Gilbert J.G."/>
            <person name="Harmon C."/>
            <person name="Hayashizaki Y."/>
            <person name="Haussler D."/>
            <person name="Hermjakob H."/>
            <person name="Hokamp K."/>
            <person name="Jang W."/>
            <person name="Johnson L.S."/>
            <person name="Jones T.A."/>
            <person name="Kasif S."/>
            <person name="Kaspryzk A."/>
            <person name="Kennedy S."/>
            <person name="Kent W.J."/>
            <person name="Kitts P."/>
            <person name="Koonin E.V."/>
            <person name="Korf I."/>
            <person name="Kulp D."/>
            <person name="Lancet D."/>
            <person name="Lowe T.M."/>
            <person name="McLysaght A."/>
            <person name="Mikkelsen T."/>
            <person name="Moran J.V."/>
            <person name="Mulder N."/>
            <person name="Pollara V.J."/>
            <person name="Ponting C.P."/>
            <person name="Schuler G."/>
            <person name="Schultz J."/>
            <person name="Slater G."/>
            <person name="Smit A.F."/>
            <person name="Stupka E."/>
            <person name="Szustakowski J."/>
            <person name="Thierry-Mieg D."/>
            <person name="Thierry-Mieg J."/>
            <person name="Wagner L."/>
            <person name="Wallis J."/>
            <person name="Wheeler R."/>
            <person name="Williams A."/>
            <person name="Wolf Y.I."/>
            <person name="Wolfe K.H."/>
            <person name="Yang S.P."/>
            <person name="Yeh R.F."/>
            <person name="Collins F."/>
            <person name="Guyer M.S."/>
            <person name="Peterson J."/>
            <person name="Felsenfeld A."/>
            <person name="Wetterstrand K.A."/>
            <person name="Patrinos A."/>
            <person name="Morgan M.J."/>
            <person name="de Jong P."/>
            <person name="Catanese J.J."/>
            <person name="Osoegawa K."/>
            <person name="Shizuya H."/>
            <person name="Choi S."/>
            <person name="Chen Y.J."/>
        </authorList>
    </citation>
    <scope>NUCLEOTIDE SEQUENCE [LARGE SCALE GENOMIC DNA]</scope>
</reference>
<reference evidence="2" key="4">
    <citation type="submission" date="2025-08" db="UniProtKB">
        <authorList>
            <consortium name="Ensembl"/>
        </authorList>
    </citation>
    <scope>IDENTIFICATION</scope>
</reference>
<dbReference type="Ensembl" id="ENST00000683130.1">
    <property type="protein sequence ID" value="ENSP00000507709.1"/>
    <property type="gene ID" value="ENSG00000154153.15"/>
</dbReference>
<keyword evidence="1" id="KW-0812">Transmembrane</keyword>
<reference evidence="2" key="5">
    <citation type="submission" date="2025-09" db="UniProtKB">
        <authorList>
            <consortium name="Ensembl"/>
        </authorList>
    </citation>
    <scope>IDENTIFICATION</scope>
</reference>
<sequence length="67" mass="7691">MPEGEDFGPGKSFVSWSVVCAHFLRSWEVTFLGLYSAIYCYCVHFCVHCLNVMILDKKFTAKLSQFC</sequence>
<dbReference type="Bgee" id="ENSG00000154153">
    <property type="expression patterns" value="Expressed in skeletal muscle tissue of rectus abdominis and 201 other cell types or tissues"/>
</dbReference>
<accession>A0A804HJZ6</accession>
<protein>
    <submittedName>
        <fullName evidence="2">Reticulophagy regulator 1</fullName>
    </submittedName>
</protein>
<dbReference type="OpenTargets" id="ENSG00000154153"/>
<dbReference type="EMBL" id="AC020980">
    <property type="status" value="NOT_ANNOTATED_CDS"/>
    <property type="molecule type" value="Genomic_DNA"/>
</dbReference>
<keyword evidence="1" id="KW-1133">Transmembrane helix</keyword>
<feature type="transmembrane region" description="Helical" evidence="1">
    <location>
        <begin position="32"/>
        <end position="55"/>
    </location>
</feature>
<evidence type="ECO:0000313" key="3">
    <source>
        <dbReference type="Proteomes" id="UP000005640"/>
    </source>
</evidence>
<dbReference type="EMBL" id="AC022113">
    <property type="status" value="NOT_ANNOTATED_CDS"/>
    <property type="molecule type" value="Genomic_DNA"/>
</dbReference>
<evidence type="ECO:0007829" key="4">
    <source>
        <dbReference type="PeptideAtlas" id="A0A804HJZ6"/>
    </source>
</evidence>
<reference evidence="2 3" key="3">
    <citation type="journal article" date="2004" name="Nature">
        <title>Finishing the euchromatic sequence of the human genome.</title>
        <authorList>
            <consortium name="International Human Genome Sequencing Consortium"/>
        </authorList>
    </citation>
    <scope>NUCLEOTIDE SEQUENCE [LARGE SCALE GENOMIC DNA]</scope>
</reference>
<evidence type="ECO:0000313" key="2">
    <source>
        <dbReference type="Ensembl" id="ENSP00000507709.1"/>
    </source>
</evidence>
<proteinExistence type="evidence at protein level"/>
<evidence type="ECO:0000256" key="1">
    <source>
        <dbReference type="SAM" id="Phobius"/>
    </source>
</evidence>
<dbReference type="Proteomes" id="UP000005640">
    <property type="component" value="Chromosome 5"/>
</dbReference>
<keyword evidence="3" id="KW-1185">Reference proteome</keyword>
<evidence type="ECO:0007829" key="5">
    <source>
        <dbReference type="ProteomicsDB" id="A0A804HJZ6"/>
    </source>
</evidence>